<dbReference type="Pfam" id="PF01850">
    <property type="entry name" value="PIN"/>
    <property type="match status" value="1"/>
</dbReference>
<reference evidence="2 3" key="1">
    <citation type="submission" date="2017-09" db="EMBL/GenBank/DDBJ databases">
        <authorList>
            <person name="Ehlers B."/>
            <person name="Leendertz F.H."/>
        </authorList>
    </citation>
    <scope>NUCLEOTIDE SEQUENCE [LARGE SCALE GENOMIC DNA]</scope>
    <source>
        <strain evidence="2 3">DSM 27208</strain>
    </source>
</reference>
<dbReference type="AlphaFoldDB" id="A0A285NUK8"/>
<evidence type="ECO:0000313" key="2">
    <source>
        <dbReference type="EMBL" id="SNZ13135.1"/>
    </source>
</evidence>
<gene>
    <name evidence="2" type="ORF">SAMN06269185_2054</name>
</gene>
<sequence length="122" mass="13807">MYVETDFLLALIKDDDWLGDAAESVYREHHDELWTSPHALMELMLVAYREDRNVERVVANAAQLLEIRGDSDPLLVAATHVSEDGMTPFDALHLVHSGDDPIVSSDQTYDDLTDRIALEDLR</sequence>
<dbReference type="OrthoDB" id="194754at2157"/>
<accession>A0A285NUK8</accession>
<evidence type="ECO:0000259" key="1">
    <source>
        <dbReference type="Pfam" id="PF01850"/>
    </source>
</evidence>
<protein>
    <submittedName>
        <fullName evidence="2">PIN domain-containing protein</fullName>
    </submittedName>
</protein>
<dbReference type="EMBL" id="OBEJ01000002">
    <property type="protein sequence ID" value="SNZ13135.1"/>
    <property type="molecule type" value="Genomic_DNA"/>
</dbReference>
<keyword evidence="3" id="KW-1185">Reference proteome</keyword>
<proteinExistence type="predicted"/>
<dbReference type="RefSeq" id="WP_097008960.1">
    <property type="nucleotide sequence ID" value="NZ_OBEJ01000002.1"/>
</dbReference>
<dbReference type="SUPFAM" id="SSF88723">
    <property type="entry name" value="PIN domain-like"/>
    <property type="match status" value="1"/>
</dbReference>
<evidence type="ECO:0000313" key="3">
    <source>
        <dbReference type="Proteomes" id="UP000219453"/>
    </source>
</evidence>
<feature type="domain" description="PIN" evidence="1">
    <location>
        <begin position="1"/>
        <end position="96"/>
    </location>
</feature>
<name>A0A285NUK8_NATPI</name>
<organism evidence="2 3">
    <name type="scientific">Natronoarchaeum philippinense</name>
    <dbReference type="NCBI Taxonomy" id="558529"/>
    <lineage>
        <taxon>Archaea</taxon>
        <taxon>Methanobacteriati</taxon>
        <taxon>Methanobacteriota</taxon>
        <taxon>Stenosarchaea group</taxon>
        <taxon>Halobacteria</taxon>
        <taxon>Halobacteriales</taxon>
        <taxon>Natronoarchaeaceae</taxon>
    </lineage>
</organism>
<dbReference type="Proteomes" id="UP000219453">
    <property type="component" value="Unassembled WGS sequence"/>
</dbReference>
<dbReference type="InterPro" id="IPR002716">
    <property type="entry name" value="PIN_dom"/>
</dbReference>
<dbReference type="InterPro" id="IPR029060">
    <property type="entry name" value="PIN-like_dom_sf"/>
</dbReference>